<dbReference type="OrthoDB" id="8870994at2759"/>
<accession>A0A0F8AFH9</accession>
<dbReference type="InterPro" id="IPR000827">
    <property type="entry name" value="Chemokine_CC_CS"/>
</dbReference>
<proteinExistence type="evidence at transcript level"/>
<dbReference type="PROSITE" id="PS00472">
    <property type="entry name" value="SMALL_CYTOKINES_CC"/>
    <property type="match status" value="1"/>
</dbReference>
<keyword evidence="2 4" id="KW-0202">Cytokine</keyword>
<dbReference type="EMBL" id="MG253868">
    <property type="protein sequence ID" value="AXZ78403.1"/>
    <property type="molecule type" value="mRNA"/>
</dbReference>
<feature type="domain" description="Chemokine interleukin-8-like" evidence="5">
    <location>
        <begin position="33"/>
        <end position="93"/>
    </location>
</feature>
<dbReference type="GO" id="GO:0005615">
    <property type="term" value="C:extracellular space"/>
    <property type="evidence" value="ECO:0007669"/>
    <property type="project" value="UniProtKB-KW"/>
</dbReference>
<feature type="chain" id="PRO_5035543641" description="C-C motif chemokine" evidence="4">
    <location>
        <begin position="30"/>
        <end position="141"/>
    </location>
</feature>
<reference evidence="6" key="1">
    <citation type="submission" date="2017-10" db="EMBL/GenBank/DDBJ databases">
        <authorList>
            <person name="Banno H."/>
            <person name="Chua N.-H."/>
        </authorList>
    </citation>
    <scope>NUCLEOTIDE SEQUENCE</scope>
</reference>
<dbReference type="eggNOG" id="ENOG502S776">
    <property type="taxonomic scope" value="Eukaryota"/>
</dbReference>
<comment type="similarity">
    <text evidence="1 4">Belongs to the intercrine beta (chemokine CC) family.</text>
</comment>
<evidence type="ECO:0000256" key="1">
    <source>
        <dbReference type="ARBA" id="ARBA00010868"/>
    </source>
</evidence>
<protein>
    <recommendedName>
        <fullName evidence="4">C-C motif chemokine</fullName>
    </recommendedName>
</protein>
<dbReference type="SUPFAM" id="SSF54117">
    <property type="entry name" value="Interleukin 8-like chemokines"/>
    <property type="match status" value="1"/>
</dbReference>
<evidence type="ECO:0000313" key="6">
    <source>
        <dbReference type="EMBL" id="AXZ78403.1"/>
    </source>
</evidence>
<evidence type="ECO:0000259" key="5">
    <source>
        <dbReference type="SMART" id="SM00199"/>
    </source>
</evidence>
<keyword evidence="4" id="KW-0964">Secreted</keyword>
<sequence>MAPSGILIVTTALLCILLGLLTPAPAAQGSPWSKSCCTRYFRKPIRFQHIKGYREQTLWENCRIKAIVLLTVWKQEICVNPDDKWVKKILKLLSSKLSKMSKDGSAAGETHTKKGVTHAFNDGSGSFSTTETYPNITESFD</sequence>
<dbReference type="InterPro" id="IPR036048">
    <property type="entry name" value="Interleukin_8-like_sf"/>
</dbReference>
<dbReference type="GO" id="GO:0008009">
    <property type="term" value="F:chemokine activity"/>
    <property type="evidence" value="ECO:0007669"/>
    <property type="project" value="InterPro"/>
</dbReference>
<dbReference type="InterPro" id="IPR001811">
    <property type="entry name" value="Chemokine_IL8-like_dom"/>
</dbReference>
<gene>
    <name evidence="6" type="primary">CCL17</name>
</gene>
<dbReference type="CDD" id="cd00272">
    <property type="entry name" value="Chemokine_CC"/>
    <property type="match status" value="1"/>
</dbReference>
<keyword evidence="4" id="KW-0145">Chemotaxis</keyword>
<evidence type="ECO:0000256" key="4">
    <source>
        <dbReference type="RuleBase" id="RU361150"/>
    </source>
</evidence>
<keyword evidence="4" id="KW-0732">Signal</keyword>
<dbReference type="GeneID" id="104929633"/>
<name>A0A0F8AFH9_LARCR</name>
<dbReference type="AlphaFoldDB" id="A0A0F8AFH9"/>
<dbReference type="GO" id="GO:0006955">
    <property type="term" value="P:immune response"/>
    <property type="evidence" value="ECO:0007669"/>
    <property type="project" value="InterPro"/>
</dbReference>
<dbReference type="PANTHER" id="PTHR12015:SF108">
    <property type="entry name" value="C-C MOTIF CHEMOKINE 20"/>
    <property type="match status" value="1"/>
</dbReference>
<comment type="subcellular location">
    <subcellularLocation>
        <location evidence="4">Secreted</location>
    </subcellularLocation>
</comment>
<evidence type="ECO:0000256" key="2">
    <source>
        <dbReference type="ARBA" id="ARBA00022514"/>
    </source>
</evidence>
<dbReference type="Pfam" id="PF00048">
    <property type="entry name" value="IL8"/>
    <property type="match status" value="1"/>
</dbReference>
<organism evidence="6">
    <name type="scientific">Larimichthys crocea</name>
    <name type="common">Large yellow croaker</name>
    <name type="synonym">Pseudosciaena crocea</name>
    <dbReference type="NCBI Taxonomy" id="215358"/>
    <lineage>
        <taxon>Eukaryota</taxon>
        <taxon>Metazoa</taxon>
        <taxon>Chordata</taxon>
        <taxon>Craniata</taxon>
        <taxon>Vertebrata</taxon>
        <taxon>Euteleostomi</taxon>
        <taxon>Actinopterygii</taxon>
        <taxon>Neopterygii</taxon>
        <taxon>Teleostei</taxon>
        <taxon>Neoteleostei</taxon>
        <taxon>Acanthomorphata</taxon>
        <taxon>Eupercaria</taxon>
        <taxon>Sciaenidae</taxon>
        <taxon>Larimichthys</taxon>
    </lineage>
</organism>
<dbReference type="KEGG" id="lco:104929633"/>
<feature type="signal peptide" evidence="4">
    <location>
        <begin position="1"/>
        <end position="29"/>
    </location>
</feature>
<dbReference type="PANTHER" id="PTHR12015">
    <property type="entry name" value="SMALL INDUCIBLE CYTOKINE A"/>
    <property type="match status" value="1"/>
</dbReference>
<dbReference type="SMART" id="SM00199">
    <property type="entry name" value="SCY"/>
    <property type="match status" value="1"/>
</dbReference>
<dbReference type="Gene3D" id="2.40.50.40">
    <property type="match status" value="1"/>
</dbReference>
<evidence type="ECO:0000256" key="3">
    <source>
        <dbReference type="ARBA" id="ARBA00023157"/>
    </source>
</evidence>
<dbReference type="InterPro" id="IPR039809">
    <property type="entry name" value="Chemokine_b/g/d"/>
</dbReference>
<keyword evidence="3" id="KW-1015">Disulfide bond</keyword>